<dbReference type="PANTHER" id="PTHR33908:SF11">
    <property type="entry name" value="MEMBRANE PROTEIN"/>
    <property type="match status" value="1"/>
</dbReference>
<dbReference type="InterPro" id="IPR050297">
    <property type="entry name" value="LipidA_mod_glycosyltrf_83"/>
</dbReference>
<evidence type="ECO:0000256" key="1">
    <source>
        <dbReference type="ARBA" id="ARBA00004651"/>
    </source>
</evidence>
<evidence type="ECO:0000256" key="7">
    <source>
        <dbReference type="ARBA" id="ARBA00023136"/>
    </source>
</evidence>
<feature type="transmembrane region" description="Helical" evidence="8">
    <location>
        <begin position="80"/>
        <end position="97"/>
    </location>
</feature>
<dbReference type="GO" id="GO:0009103">
    <property type="term" value="P:lipopolysaccharide biosynthetic process"/>
    <property type="evidence" value="ECO:0007669"/>
    <property type="project" value="UniProtKB-ARBA"/>
</dbReference>
<keyword evidence="6 8" id="KW-1133">Transmembrane helix</keyword>
<name>D9MNY5_9BACT</name>
<feature type="transmembrane region" description="Helical" evidence="8">
    <location>
        <begin position="109"/>
        <end position="127"/>
    </location>
</feature>
<proteinExistence type="predicted"/>
<feature type="transmembrane region" description="Helical" evidence="8">
    <location>
        <begin position="328"/>
        <end position="347"/>
    </location>
</feature>
<evidence type="ECO:0000256" key="4">
    <source>
        <dbReference type="ARBA" id="ARBA00022679"/>
    </source>
</evidence>
<evidence type="ECO:0000256" key="5">
    <source>
        <dbReference type="ARBA" id="ARBA00022692"/>
    </source>
</evidence>
<reference evidence="9" key="1">
    <citation type="journal article" date="2011" name="Appl. Environ. Microbiol.">
        <title>Metagenomic analysis reveals unexpected subgenomic diversity of magnetotactic bacteria within the phylum Nitrospirae.</title>
        <authorList>
            <person name="Lin W."/>
            <person name="Jogler C."/>
            <person name="Schuler D."/>
            <person name="Pan Y."/>
        </authorList>
    </citation>
    <scope>NUCLEOTIDE SEQUENCE</scope>
</reference>
<keyword evidence="2" id="KW-1003">Cell membrane</keyword>
<evidence type="ECO:0000256" key="6">
    <source>
        <dbReference type="ARBA" id="ARBA00022989"/>
    </source>
</evidence>
<feature type="transmembrane region" description="Helical" evidence="8">
    <location>
        <begin position="300"/>
        <end position="319"/>
    </location>
</feature>
<feature type="transmembrane region" description="Helical" evidence="8">
    <location>
        <begin position="194"/>
        <end position="213"/>
    </location>
</feature>
<evidence type="ECO:0000313" key="9">
    <source>
        <dbReference type="EMBL" id="ADI87674.1"/>
    </source>
</evidence>
<gene>
    <name evidence="9" type="ORF">LW1_0220</name>
</gene>
<feature type="transmembrane region" description="Helical" evidence="8">
    <location>
        <begin position="236"/>
        <end position="256"/>
    </location>
</feature>
<keyword evidence="5 8" id="KW-0812">Transmembrane</keyword>
<comment type="subcellular location">
    <subcellularLocation>
        <location evidence="1">Cell membrane</location>
        <topology evidence="1">Multi-pass membrane protein</topology>
    </subcellularLocation>
</comment>
<feature type="transmembrane region" description="Helical" evidence="8">
    <location>
        <begin position="385"/>
        <end position="403"/>
    </location>
</feature>
<feature type="transmembrane region" description="Helical" evidence="8">
    <location>
        <begin position="353"/>
        <end position="378"/>
    </location>
</feature>
<sequence>MIKTVDTTEDKASLTAEIIFIALVTCSVFIRMVNIASPLLEAHAFRQTQTAITIWTFVKEGIDFFSYQTPVFGPPWQAPFEFPLFQAAAALIVKAGVSNIDTAARMTNIMFFYLSAFFLFVLCGRFFREQGITYTIVLCYVLSPYTIFWSRTSMIDYASVAFALGYFYFFLHLLDDTDGLFTLSGTVVFGALGYLVKITTMPVVVFPLAYFIVKQLWSKHRAGSGLLSFIYREKRFLIKLIIAIVVPVGIGCLWTIHADNIKNASLFTKWLTSEYLEGWNYGTWSQRAQINIWITIFRHIIQFLPLTFVLIPVGLAFVLKHPRRYIEFIYTGIIGTVLTIFIFFNLYKAHNYYPMAVTPFLATVVGFAIYHIFSILLVKKTAALLLKRCLAAACIVLLGYLYVNTAKTYLKSPLITNKYSSSTISDFLKIITQPDEYIIITDHLWNPSILYYARRKGFMINKDYDYGARLLAFFKEHNFTTVVTVHDYPELLSNWRYVLKIAPHRIIGLNIYKVTDDPQVFEDYKKLNDIKIS</sequence>
<keyword evidence="7 8" id="KW-0472">Membrane</keyword>
<evidence type="ECO:0000256" key="8">
    <source>
        <dbReference type="SAM" id="Phobius"/>
    </source>
</evidence>
<keyword evidence="3" id="KW-0328">Glycosyltransferase</keyword>
<accession>D9MNY5</accession>
<dbReference type="AlphaFoldDB" id="D9MNY5"/>
<feature type="transmembrane region" description="Helical" evidence="8">
    <location>
        <begin position="133"/>
        <end position="150"/>
    </location>
</feature>
<keyword evidence="4 9" id="KW-0808">Transferase</keyword>
<evidence type="ECO:0000256" key="3">
    <source>
        <dbReference type="ARBA" id="ARBA00022676"/>
    </source>
</evidence>
<feature type="transmembrane region" description="Helical" evidence="8">
    <location>
        <begin position="157"/>
        <end position="174"/>
    </location>
</feature>
<dbReference type="GO" id="GO:0005886">
    <property type="term" value="C:plasma membrane"/>
    <property type="evidence" value="ECO:0007669"/>
    <property type="project" value="UniProtKB-SubCell"/>
</dbReference>
<protein>
    <submittedName>
        <fullName evidence="9">Glycosyl transferase family protein</fullName>
    </submittedName>
</protein>
<evidence type="ECO:0000256" key="2">
    <source>
        <dbReference type="ARBA" id="ARBA00022475"/>
    </source>
</evidence>
<organism evidence="9">
    <name type="scientific">uncultured Nitrospirae bacterium MY2-1F</name>
    <dbReference type="NCBI Taxonomy" id="798576"/>
    <lineage>
        <taxon>Bacteria</taxon>
        <taxon>Pseudomonadati</taxon>
        <taxon>Nitrospirota</taxon>
        <taxon>environmental samples</taxon>
    </lineage>
</organism>
<dbReference type="GO" id="GO:0016763">
    <property type="term" value="F:pentosyltransferase activity"/>
    <property type="evidence" value="ECO:0007669"/>
    <property type="project" value="TreeGrafter"/>
</dbReference>
<dbReference type="PANTHER" id="PTHR33908">
    <property type="entry name" value="MANNOSYLTRANSFERASE YKCB-RELATED"/>
    <property type="match status" value="1"/>
</dbReference>
<feature type="transmembrane region" description="Helical" evidence="8">
    <location>
        <begin position="12"/>
        <end position="30"/>
    </location>
</feature>
<dbReference type="EMBL" id="HM454279">
    <property type="protein sequence ID" value="ADI87674.1"/>
    <property type="molecule type" value="Genomic_DNA"/>
</dbReference>